<evidence type="ECO:0000256" key="6">
    <source>
        <dbReference type="HAMAP-Rule" id="MF_01186"/>
    </source>
</evidence>
<comment type="subunit">
    <text evidence="6">Component of the lipopolysaccharide transport and assembly complex. Interacts with LptD.</text>
</comment>
<evidence type="ECO:0000256" key="5">
    <source>
        <dbReference type="ARBA" id="ARBA00023288"/>
    </source>
</evidence>
<keyword evidence="3" id="KW-0564">Palmitate</keyword>
<dbReference type="InterPro" id="IPR007485">
    <property type="entry name" value="LPS_assembly_LptE"/>
</dbReference>
<name>A0ABY4YCI1_9GAMM</name>
<keyword evidence="5" id="KW-0449">Lipoprotein</keyword>
<dbReference type="PANTHER" id="PTHR38098">
    <property type="entry name" value="LPS-ASSEMBLY LIPOPROTEIN LPTE"/>
    <property type="match status" value="1"/>
</dbReference>
<keyword evidence="8" id="KW-1185">Reference proteome</keyword>
<reference evidence="7" key="1">
    <citation type="submission" date="2021-03" db="EMBL/GenBank/DDBJ databases">
        <title>Legionella lytica PCM 2298.</title>
        <authorList>
            <person name="Koper P."/>
        </authorList>
    </citation>
    <scope>NUCLEOTIDE SEQUENCE</scope>
    <source>
        <strain evidence="7">PCM 2298</strain>
    </source>
</reference>
<accession>A0ABY4YCI1</accession>
<comment type="function">
    <text evidence="6">Together with LptD, is involved in the assembly of lipopolysaccharide (LPS) at the surface of the outer membrane. Required for the proper assembly of LptD. Binds LPS and may serve as the LPS recognition site at the outer membrane.</text>
</comment>
<evidence type="ECO:0000256" key="1">
    <source>
        <dbReference type="ARBA" id="ARBA00022729"/>
    </source>
</evidence>
<organism evidence="7 8">
    <name type="scientific">Legionella lytica</name>
    <dbReference type="NCBI Taxonomy" id="96232"/>
    <lineage>
        <taxon>Bacteria</taxon>
        <taxon>Pseudomonadati</taxon>
        <taxon>Pseudomonadota</taxon>
        <taxon>Gammaproteobacteria</taxon>
        <taxon>Legionellales</taxon>
        <taxon>Legionellaceae</taxon>
        <taxon>Legionella</taxon>
    </lineage>
</organism>
<evidence type="ECO:0000313" key="8">
    <source>
        <dbReference type="Proteomes" id="UP001057474"/>
    </source>
</evidence>
<keyword evidence="2 6" id="KW-0472">Membrane</keyword>
<dbReference type="Gene3D" id="3.30.160.150">
    <property type="entry name" value="Lipoprotein like domain"/>
    <property type="match status" value="1"/>
</dbReference>
<dbReference type="PANTHER" id="PTHR38098:SF1">
    <property type="entry name" value="LPS-ASSEMBLY LIPOPROTEIN LPTE"/>
    <property type="match status" value="1"/>
</dbReference>
<dbReference type="HAMAP" id="MF_01186">
    <property type="entry name" value="LPS_assembly_LptE"/>
    <property type="match status" value="1"/>
</dbReference>
<evidence type="ECO:0000256" key="3">
    <source>
        <dbReference type="ARBA" id="ARBA00023139"/>
    </source>
</evidence>
<sequence length="165" mass="18582">MLSLLLCACGFHLRGMVNIPTWLNDIAIVAKEPDKELISILQAQLEGYNIHVESEPALAKYWLVINRELISRQIVSVGASTNPRQFTVTLLIEFMLQTRKGKILKVPKQVQVTRQITINNDRILGSTDEEAILISEMKQDAAIQLLNQLSHRDVEINTNGIQPVN</sequence>
<evidence type="ECO:0000256" key="2">
    <source>
        <dbReference type="ARBA" id="ARBA00023136"/>
    </source>
</evidence>
<dbReference type="EMBL" id="CP071527">
    <property type="protein sequence ID" value="USQ15152.1"/>
    <property type="molecule type" value="Genomic_DNA"/>
</dbReference>
<gene>
    <name evidence="6" type="primary">lptE</name>
    <name evidence="7" type="ORF">J2N86_07280</name>
</gene>
<protein>
    <recommendedName>
        <fullName evidence="6">LPS-assembly lipoprotein LptE</fullName>
    </recommendedName>
</protein>
<evidence type="ECO:0000313" key="7">
    <source>
        <dbReference type="EMBL" id="USQ15152.1"/>
    </source>
</evidence>
<evidence type="ECO:0000256" key="4">
    <source>
        <dbReference type="ARBA" id="ARBA00023237"/>
    </source>
</evidence>
<dbReference type="Proteomes" id="UP001057474">
    <property type="component" value="Chromosome"/>
</dbReference>
<keyword evidence="4 6" id="KW-0998">Cell outer membrane</keyword>
<keyword evidence="1" id="KW-0732">Signal</keyword>
<dbReference type="Pfam" id="PF04390">
    <property type="entry name" value="LptE"/>
    <property type="match status" value="1"/>
</dbReference>
<comment type="similarity">
    <text evidence="6">Belongs to the LptE lipoprotein family.</text>
</comment>
<proteinExistence type="inferred from homology"/>